<dbReference type="Gene3D" id="2.130.10.10">
    <property type="entry name" value="YVTN repeat-like/Quinoprotein amine dehydrogenase"/>
    <property type="match status" value="1"/>
</dbReference>
<evidence type="ECO:0000256" key="1">
    <source>
        <dbReference type="SAM" id="Phobius"/>
    </source>
</evidence>
<keyword evidence="1" id="KW-1133">Transmembrane helix</keyword>
<dbReference type="AlphaFoldDB" id="A0A495JIP5"/>
<dbReference type="SMART" id="SM00564">
    <property type="entry name" value="PQQ"/>
    <property type="match status" value="4"/>
</dbReference>
<feature type="domain" description="Pyrrolo-quinoline quinone repeat" evidence="2">
    <location>
        <begin position="123"/>
        <end position="329"/>
    </location>
</feature>
<dbReference type="SUPFAM" id="SSF50998">
    <property type="entry name" value="Quinoprotein alcohol dehydrogenase-like"/>
    <property type="match status" value="1"/>
</dbReference>
<proteinExistence type="predicted"/>
<accession>A0A495JIP5</accession>
<comment type="caution">
    <text evidence="3">The sequence shown here is derived from an EMBL/GenBank/DDBJ whole genome shotgun (WGS) entry which is preliminary data.</text>
</comment>
<organism evidence="3 4">
    <name type="scientific">Micromonospora pisi</name>
    <dbReference type="NCBI Taxonomy" id="589240"/>
    <lineage>
        <taxon>Bacteria</taxon>
        <taxon>Bacillati</taxon>
        <taxon>Actinomycetota</taxon>
        <taxon>Actinomycetes</taxon>
        <taxon>Micromonosporales</taxon>
        <taxon>Micromonosporaceae</taxon>
        <taxon>Micromonospora</taxon>
    </lineage>
</organism>
<protein>
    <submittedName>
        <fullName evidence="3">Outer membrane protein assembly factor BamB</fullName>
    </submittedName>
</protein>
<name>A0A495JIP5_9ACTN</name>
<evidence type="ECO:0000313" key="3">
    <source>
        <dbReference type="EMBL" id="RKR88940.1"/>
    </source>
</evidence>
<dbReference type="OrthoDB" id="3336893at2"/>
<dbReference type="RefSeq" id="WP_121157479.1">
    <property type="nucleotide sequence ID" value="NZ_RBKT01000001.1"/>
</dbReference>
<keyword evidence="4" id="KW-1185">Reference proteome</keyword>
<dbReference type="PANTHER" id="PTHR34512">
    <property type="entry name" value="CELL SURFACE PROTEIN"/>
    <property type="match status" value="1"/>
</dbReference>
<keyword evidence="1" id="KW-0472">Membrane</keyword>
<dbReference type="InterPro" id="IPR018391">
    <property type="entry name" value="PQQ_b-propeller_rpt"/>
</dbReference>
<keyword evidence="1" id="KW-0812">Transmembrane</keyword>
<dbReference type="InterPro" id="IPR002372">
    <property type="entry name" value="PQQ_rpt_dom"/>
</dbReference>
<dbReference type="InterPro" id="IPR015943">
    <property type="entry name" value="WD40/YVTN_repeat-like_dom_sf"/>
</dbReference>
<dbReference type="EMBL" id="RBKT01000001">
    <property type="protein sequence ID" value="RKR88940.1"/>
    <property type="molecule type" value="Genomic_DNA"/>
</dbReference>
<evidence type="ECO:0000313" key="4">
    <source>
        <dbReference type="Proteomes" id="UP000277671"/>
    </source>
</evidence>
<gene>
    <name evidence="3" type="ORF">BDK92_3274</name>
</gene>
<dbReference type="InterPro" id="IPR011047">
    <property type="entry name" value="Quinoprotein_ADH-like_sf"/>
</dbReference>
<sequence length="419" mass="44065">MRSRGGGLLRRRPAAAAIAALLVVAAVAVIVYRVLSPAEVLTPARADYPPPVSAATGVVGTLAAAPLIVDGRLRIYATTRQVRADQPVDARTRRTPYWSYRRWPAELIGIVASGTTVVSRWSDGDLVAQDARTGRIRWRADGPPPGHGYDGRRTGASVNYTPVGLILANGRSGRTVLVVIGGSGLRALDLADGEQLWRVDIDGACRAGALTTSGGQLATVDACAAPQTVEFHDVETGDLVRRWRPEDAGPELGLVPLGCGNGASNCPGMRTTSAGTSRGWLVDGDEPVPVPLLDPTEAVLDGDVALIPSGRELVARSVRDGSELWRRTGPEMARIVAVQPGRVHLLTDAHELITLNSMTGAERSSFPLTAGDEVVPWRPGFVYAADGFVAVERLAAAAPPDAADPQFYAAPQPVILAAT</sequence>
<dbReference type="Proteomes" id="UP000277671">
    <property type="component" value="Unassembled WGS sequence"/>
</dbReference>
<dbReference type="Pfam" id="PF13360">
    <property type="entry name" value="PQQ_2"/>
    <property type="match status" value="1"/>
</dbReference>
<dbReference type="PANTHER" id="PTHR34512:SF30">
    <property type="entry name" value="OUTER MEMBRANE PROTEIN ASSEMBLY FACTOR BAMB"/>
    <property type="match status" value="1"/>
</dbReference>
<feature type="transmembrane region" description="Helical" evidence="1">
    <location>
        <begin position="12"/>
        <end position="32"/>
    </location>
</feature>
<reference evidence="3 4" key="1">
    <citation type="submission" date="2018-10" db="EMBL/GenBank/DDBJ databases">
        <title>Sequencing the genomes of 1000 actinobacteria strains.</title>
        <authorList>
            <person name="Klenk H.-P."/>
        </authorList>
    </citation>
    <scope>NUCLEOTIDE SEQUENCE [LARGE SCALE GENOMIC DNA]</scope>
    <source>
        <strain evidence="3 4">DSM 45175</strain>
    </source>
</reference>
<evidence type="ECO:0000259" key="2">
    <source>
        <dbReference type="Pfam" id="PF13360"/>
    </source>
</evidence>